<organism evidence="1 2">
    <name type="scientific">Portunus trituberculatus</name>
    <name type="common">Swimming crab</name>
    <name type="synonym">Neptunus trituberculatus</name>
    <dbReference type="NCBI Taxonomy" id="210409"/>
    <lineage>
        <taxon>Eukaryota</taxon>
        <taxon>Metazoa</taxon>
        <taxon>Ecdysozoa</taxon>
        <taxon>Arthropoda</taxon>
        <taxon>Crustacea</taxon>
        <taxon>Multicrustacea</taxon>
        <taxon>Malacostraca</taxon>
        <taxon>Eumalacostraca</taxon>
        <taxon>Eucarida</taxon>
        <taxon>Decapoda</taxon>
        <taxon>Pleocyemata</taxon>
        <taxon>Brachyura</taxon>
        <taxon>Eubrachyura</taxon>
        <taxon>Portunoidea</taxon>
        <taxon>Portunidae</taxon>
        <taxon>Portuninae</taxon>
        <taxon>Portunus</taxon>
    </lineage>
</organism>
<dbReference type="EMBL" id="VSRR010000143">
    <property type="protein sequence ID" value="MPC11058.1"/>
    <property type="molecule type" value="Genomic_DNA"/>
</dbReference>
<sequence length="100" mass="11222">MRVSRGRQSAESQICGKARETVSLSWLYVCRNLSSDANRYGAMCQGVPACRCVLTVTRNKRVTLSGGHLIHHQREKKTQTIAHCNVPVRRVGSFGHLRPF</sequence>
<evidence type="ECO:0000313" key="2">
    <source>
        <dbReference type="Proteomes" id="UP000324222"/>
    </source>
</evidence>
<proteinExistence type="predicted"/>
<keyword evidence="2" id="KW-1185">Reference proteome</keyword>
<dbReference type="AlphaFoldDB" id="A0A5B7CPH4"/>
<gene>
    <name evidence="1" type="ORF">E2C01_003711</name>
</gene>
<reference evidence="1 2" key="1">
    <citation type="submission" date="2019-05" db="EMBL/GenBank/DDBJ databases">
        <title>Another draft genome of Portunus trituberculatus and its Hox gene families provides insights of decapod evolution.</title>
        <authorList>
            <person name="Jeong J.-H."/>
            <person name="Song I."/>
            <person name="Kim S."/>
            <person name="Choi T."/>
            <person name="Kim D."/>
            <person name="Ryu S."/>
            <person name="Kim W."/>
        </authorList>
    </citation>
    <scope>NUCLEOTIDE SEQUENCE [LARGE SCALE GENOMIC DNA]</scope>
    <source>
        <tissue evidence="1">Muscle</tissue>
    </source>
</reference>
<accession>A0A5B7CPH4</accession>
<name>A0A5B7CPH4_PORTR</name>
<comment type="caution">
    <text evidence="1">The sequence shown here is derived from an EMBL/GenBank/DDBJ whole genome shotgun (WGS) entry which is preliminary data.</text>
</comment>
<evidence type="ECO:0000313" key="1">
    <source>
        <dbReference type="EMBL" id="MPC11058.1"/>
    </source>
</evidence>
<dbReference type="Proteomes" id="UP000324222">
    <property type="component" value="Unassembled WGS sequence"/>
</dbReference>
<protein>
    <submittedName>
        <fullName evidence="1">Uncharacterized protein</fullName>
    </submittedName>
</protein>